<dbReference type="Proteomes" id="UP000046373">
    <property type="component" value="Unassembled WGS sequence"/>
</dbReference>
<dbReference type="PANTHER" id="PTHR41791:SF1">
    <property type="entry name" value="SSL7039 PROTEIN"/>
    <property type="match status" value="1"/>
</dbReference>
<gene>
    <name evidence="1" type="ORF">MPLDJ20_170096</name>
</gene>
<evidence type="ECO:0000313" key="2">
    <source>
        <dbReference type="Proteomes" id="UP000046373"/>
    </source>
</evidence>
<dbReference type="EMBL" id="CCNB01000009">
    <property type="protein sequence ID" value="CDX33888.1"/>
    <property type="molecule type" value="Genomic_DNA"/>
</dbReference>
<organism evidence="1 2">
    <name type="scientific">Mesorhizobium plurifarium</name>
    <dbReference type="NCBI Taxonomy" id="69974"/>
    <lineage>
        <taxon>Bacteria</taxon>
        <taxon>Pseudomonadati</taxon>
        <taxon>Pseudomonadota</taxon>
        <taxon>Alphaproteobacteria</taxon>
        <taxon>Hyphomicrobiales</taxon>
        <taxon>Phyllobacteriaceae</taxon>
        <taxon>Mesorhizobium</taxon>
    </lineage>
</organism>
<reference evidence="1 2" key="1">
    <citation type="submission" date="2014-08" db="EMBL/GenBank/DDBJ databases">
        <authorList>
            <person name="Moulin Lionel"/>
        </authorList>
    </citation>
    <scope>NUCLEOTIDE SEQUENCE [LARGE SCALE GENOMIC DNA]</scope>
</reference>
<protein>
    <recommendedName>
        <fullName evidence="3">Addiction module killer protein</fullName>
    </recommendedName>
</protein>
<dbReference type="AlphaFoldDB" id="A0A090ERA1"/>
<dbReference type="PIRSF" id="PIRSF028744">
    <property type="entry name" value="Addict_mod_HI1419"/>
    <property type="match status" value="1"/>
</dbReference>
<dbReference type="InterPro" id="IPR014056">
    <property type="entry name" value="TypeIITA-like_toxin_pred"/>
</dbReference>
<proteinExistence type="predicted"/>
<dbReference type="Pfam" id="PF05973">
    <property type="entry name" value="Gp49"/>
    <property type="match status" value="1"/>
</dbReference>
<sequence length="118" mass="13718">MKSNCELKFTHLDLSVCVNYSSRMIEVRQTDEFRKWLRDLKDIRAARKIAQRIIRVEAGLLGDARFFEGIGELRIDYGQGYRVYFIRRGNTVIILLCGGDKSSQDRDIRKAKQMASEV</sequence>
<accession>A0A090ERA1</accession>
<dbReference type="InterPro" id="IPR009241">
    <property type="entry name" value="HigB-like"/>
</dbReference>
<name>A0A090ERA1_MESPL</name>
<dbReference type="NCBIfam" id="TIGR02683">
    <property type="entry name" value="upstrm_HI1419"/>
    <property type="match status" value="1"/>
</dbReference>
<dbReference type="PANTHER" id="PTHR41791">
    <property type="entry name" value="SSL7039 PROTEIN"/>
    <property type="match status" value="1"/>
</dbReference>
<evidence type="ECO:0000313" key="1">
    <source>
        <dbReference type="EMBL" id="CDX33888.1"/>
    </source>
</evidence>
<evidence type="ECO:0008006" key="3">
    <source>
        <dbReference type="Google" id="ProtNLM"/>
    </source>
</evidence>